<feature type="region of interest" description="Disordered" evidence="1">
    <location>
        <begin position="1"/>
        <end position="21"/>
    </location>
</feature>
<evidence type="ECO:0000256" key="1">
    <source>
        <dbReference type="SAM" id="MobiDB-lite"/>
    </source>
</evidence>
<protein>
    <submittedName>
        <fullName evidence="3">Uncharacterized protein</fullName>
    </submittedName>
</protein>
<sequence length="79" mass="9019">MVQPQKRKKKQSMETRATDSTAVTTLHMTSSKLKAGHVADGVIHRNAADLDHHHLSAIFAEISPFILSLHFFLFKKRYF</sequence>
<feature type="transmembrane region" description="Helical" evidence="2">
    <location>
        <begin position="55"/>
        <end position="74"/>
    </location>
</feature>
<keyword evidence="2" id="KW-0472">Membrane</keyword>
<organism evidence="3 4">
    <name type="scientific">Dipteronia dyeriana</name>
    <dbReference type="NCBI Taxonomy" id="168575"/>
    <lineage>
        <taxon>Eukaryota</taxon>
        <taxon>Viridiplantae</taxon>
        <taxon>Streptophyta</taxon>
        <taxon>Embryophyta</taxon>
        <taxon>Tracheophyta</taxon>
        <taxon>Spermatophyta</taxon>
        <taxon>Magnoliopsida</taxon>
        <taxon>eudicotyledons</taxon>
        <taxon>Gunneridae</taxon>
        <taxon>Pentapetalae</taxon>
        <taxon>rosids</taxon>
        <taxon>malvids</taxon>
        <taxon>Sapindales</taxon>
        <taxon>Sapindaceae</taxon>
        <taxon>Hippocastanoideae</taxon>
        <taxon>Acereae</taxon>
        <taxon>Dipteronia</taxon>
    </lineage>
</organism>
<proteinExistence type="predicted"/>
<keyword evidence="2" id="KW-1133">Transmembrane helix</keyword>
<gene>
    <name evidence="3" type="ORF">Ddye_028053</name>
</gene>
<comment type="caution">
    <text evidence="3">The sequence shown here is derived from an EMBL/GenBank/DDBJ whole genome shotgun (WGS) entry which is preliminary data.</text>
</comment>
<keyword evidence="2" id="KW-0812">Transmembrane</keyword>
<dbReference type="AlphaFoldDB" id="A0AAD9TQS8"/>
<feature type="compositionally biased region" description="Basic residues" evidence="1">
    <location>
        <begin position="1"/>
        <end position="10"/>
    </location>
</feature>
<evidence type="ECO:0000256" key="2">
    <source>
        <dbReference type="SAM" id="Phobius"/>
    </source>
</evidence>
<dbReference type="EMBL" id="JANJYI010000008">
    <property type="protein sequence ID" value="KAK2640258.1"/>
    <property type="molecule type" value="Genomic_DNA"/>
</dbReference>
<reference evidence="3" key="1">
    <citation type="journal article" date="2023" name="Plant J.">
        <title>Genome sequences and population genomics provide insights into the demographic history, inbreeding, and mutation load of two 'living fossil' tree species of Dipteronia.</title>
        <authorList>
            <person name="Feng Y."/>
            <person name="Comes H.P."/>
            <person name="Chen J."/>
            <person name="Zhu S."/>
            <person name="Lu R."/>
            <person name="Zhang X."/>
            <person name="Li P."/>
            <person name="Qiu J."/>
            <person name="Olsen K.M."/>
            <person name="Qiu Y."/>
        </authorList>
    </citation>
    <scope>NUCLEOTIDE SEQUENCE</scope>
    <source>
        <strain evidence="3">KIB01</strain>
    </source>
</reference>
<accession>A0AAD9TQS8</accession>
<keyword evidence="4" id="KW-1185">Reference proteome</keyword>
<evidence type="ECO:0000313" key="3">
    <source>
        <dbReference type="EMBL" id="KAK2640258.1"/>
    </source>
</evidence>
<evidence type="ECO:0000313" key="4">
    <source>
        <dbReference type="Proteomes" id="UP001280121"/>
    </source>
</evidence>
<name>A0AAD9TQS8_9ROSI</name>
<dbReference type="Proteomes" id="UP001280121">
    <property type="component" value="Unassembled WGS sequence"/>
</dbReference>